<keyword evidence="2" id="KW-0812">Transmembrane</keyword>
<evidence type="ECO:0000313" key="3">
    <source>
        <dbReference type="EMBL" id="GMR39810.1"/>
    </source>
</evidence>
<comment type="caution">
    <text evidence="3">The sequence shown here is derived from an EMBL/GenBank/DDBJ whole genome shotgun (WGS) entry which is preliminary data.</text>
</comment>
<keyword evidence="2" id="KW-1133">Transmembrane helix</keyword>
<evidence type="ECO:0000313" key="4">
    <source>
        <dbReference type="Proteomes" id="UP001328107"/>
    </source>
</evidence>
<evidence type="ECO:0000256" key="1">
    <source>
        <dbReference type="SAM" id="MobiDB-lite"/>
    </source>
</evidence>
<dbReference type="Proteomes" id="UP001328107">
    <property type="component" value="Unassembled WGS sequence"/>
</dbReference>
<feature type="region of interest" description="Disordered" evidence="1">
    <location>
        <begin position="86"/>
        <end position="172"/>
    </location>
</feature>
<feature type="transmembrane region" description="Helical" evidence="2">
    <location>
        <begin position="54"/>
        <end position="73"/>
    </location>
</feature>
<organism evidence="3 4">
    <name type="scientific">Pristionchus mayeri</name>
    <dbReference type="NCBI Taxonomy" id="1317129"/>
    <lineage>
        <taxon>Eukaryota</taxon>
        <taxon>Metazoa</taxon>
        <taxon>Ecdysozoa</taxon>
        <taxon>Nematoda</taxon>
        <taxon>Chromadorea</taxon>
        <taxon>Rhabditida</taxon>
        <taxon>Rhabditina</taxon>
        <taxon>Diplogasteromorpha</taxon>
        <taxon>Diplogasteroidea</taxon>
        <taxon>Neodiplogasteridae</taxon>
        <taxon>Pristionchus</taxon>
    </lineage>
</organism>
<feature type="transmembrane region" description="Helical" evidence="2">
    <location>
        <begin position="6"/>
        <end position="27"/>
    </location>
</feature>
<keyword evidence="4" id="KW-1185">Reference proteome</keyword>
<name>A0AAN4ZMM7_9BILA</name>
<feature type="non-terminal residue" evidence="3">
    <location>
        <position position="1"/>
    </location>
</feature>
<proteinExistence type="predicted"/>
<keyword evidence="2" id="KW-0472">Membrane</keyword>
<sequence>LQEAVMLIILLSVLQLGLTVFVTAVIAKRKYVEVFFKISHTKFRLQKTSRPEGAALFQSACFAIGLVLIPPIIAMCWRAGKAEERATKSEARAKEAETHAKQADIRARDADERAKEADTRAKEATALARRVLRTNASNQHGRVNYPRQVDNSALPNIDNIPIYSNPRSETDS</sequence>
<evidence type="ECO:0000256" key="2">
    <source>
        <dbReference type="SAM" id="Phobius"/>
    </source>
</evidence>
<feature type="compositionally biased region" description="Basic and acidic residues" evidence="1">
    <location>
        <begin position="86"/>
        <end position="123"/>
    </location>
</feature>
<reference evidence="4" key="1">
    <citation type="submission" date="2022-10" db="EMBL/GenBank/DDBJ databases">
        <title>Genome assembly of Pristionchus species.</title>
        <authorList>
            <person name="Yoshida K."/>
            <person name="Sommer R.J."/>
        </authorList>
    </citation>
    <scope>NUCLEOTIDE SEQUENCE [LARGE SCALE GENOMIC DNA]</scope>
    <source>
        <strain evidence="4">RS5460</strain>
    </source>
</reference>
<feature type="non-terminal residue" evidence="3">
    <location>
        <position position="172"/>
    </location>
</feature>
<protein>
    <submittedName>
        <fullName evidence="3">Uncharacterized protein</fullName>
    </submittedName>
</protein>
<accession>A0AAN4ZMM7</accession>
<dbReference type="EMBL" id="BTRK01000003">
    <property type="protein sequence ID" value="GMR39810.1"/>
    <property type="molecule type" value="Genomic_DNA"/>
</dbReference>
<dbReference type="AlphaFoldDB" id="A0AAN4ZMM7"/>
<gene>
    <name evidence="3" type="ORF">PMAYCL1PPCAC_10005</name>
</gene>